<dbReference type="AlphaFoldDB" id="A0AAJ4W9I0"/>
<reference evidence="2 3" key="1">
    <citation type="submission" date="2016-10" db="EMBL/GenBank/DDBJ databases">
        <authorList>
            <person name="Varghese N."/>
            <person name="Submissions S."/>
        </authorList>
    </citation>
    <scope>NUCLEOTIDE SEQUENCE [LARGE SCALE GENOMIC DNA]</scope>
    <source>
        <strain evidence="2 3">DSM 5563</strain>
    </source>
</reference>
<gene>
    <name evidence="2" type="ORF">SAMN02745723_102500</name>
</gene>
<organism evidence="2 3">
    <name type="scientific">Pragia fontium DSM 5563 = ATCC 49100</name>
    <dbReference type="NCBI Taxonomy" id="1122977"/>
    <lineage>
        <taxon>Bacteria</taxon>
        <taxon>Pseudomonadati</taxon>
        <taxon>Pseudomonadota</taxon>
        <taxon>Gammaproteobacteria</taxon>
        <taxon>Enterobacterales</taxon>
        <taxon>Budviciaceae</taxon>
        <taxon>Pragia</taxon>
    </lineage>
</organism>
<evidence type="ECO:0000313" key="3">
    <source>
        <dbReference type="Proteomes" id="UP000226420"/>
    </source>
</evidence>
<proteinExistence type="predicted"/>
<dbReference type="EMBL" id="FOLW01000002">
    <property type="protein sequence ID" value="SFC49268.1"/>
    <property type="molecule type" value="Genomic_DNA"/>
</dbReference>
<feature type="domain" description="Zinc finger Ogr/Delta-type" evidence="1">
    <location>
        <begin position="8"/>
        <end position="53"/>
    </location>
</feature>
<accession>A0AAJ4W9I0</accession>
<evidence type="ECO:0000313" key="2">
    <source>
        <dbReference type="EMBL" id="SFC49268.1"/>
    </source>
</evidence>
<sequence length="87" mass="9872">MRVMKIICPECGVKATIKKTNRKHEQLSDIYCYCSDVECGHTFVMNVSFSHTLSPSAKSKNRIVKDLISWLTPDQKQMALDLLNNPA</sequence>
<dbReference type="Proteomes" id="UP000226420">
    <property type="component" value="Unassembled WGS sequence"/>
</dbReference>
<dbReference type="InterPro" id="IPR007684">
    <property type="entry name" value="Znf_Ogr/Delta"/>
</dbReference>
<comment type="caution">
    <text evidence="2">The sequence shown here is derived from an EMBL/GenBank/DDBJ whole genome shotgun (WGS) entry which is preliminary data.</text>
</comment>
<evidence type="ECO:0000259" key="1">
    <source>
        <dbReference type="Pfam" id="PF04606"/>
    </source>
</evidence>
<dbReference type="Pfam" id="PF04606">
    <property type="entry name" value="Ogr_Delta"/>
    <property type="match status" value="1"/>
</dbReference>
<protein>
    <submittedName>
        <fullName evidence="2">Ogr/Delta-like zinc finger</fullName>
    </submittedName>
</protein>
<name>A0AAJ4W9I0_9GAMM</name>